<keyword evidence="9" id="KW-0289">Folate biosynthesis</keyword>
<evidence type="ECO:0000256" key="3">
    <source>
        <dbReference type="ARBA" id="ARBA00013253"/>
    </source>
</evidence>
<evidence type="ECO:0000256" key="1">
    <source>
        <dbReference type="ARBA" id="ARBA00005051"/>
    </source>
</evidence>
<evidence type="ECO:0000313" key="15">
    <source>
        <dbReference type="Proteomes" id="UP000426027"/>
    </source>
</evidence>
<comment type="function">
    <text evidence="10">Catalyzes the transfer of pyrophosphate from adenosine triphosphate (ATP) to 6-hydroxymethyl-7,8-dihydropterin, an enzymatic step in folate biosynthesis pathway.</text>
</comment>
<evidence type="ECO:0000256" key="5">
    <source>
        <dbReference type="ARBA" id="ARBA00022679"/>
    </source>
</evidence>
<evidence type="ECO:0000256" key="8">
    <source>
        <dbReference type="ARBA" id="ARBA00022840"/>
    </source>
</evidence>
<feature type="domain" description="7,8-dihydro-6-hydroxymethylpterin-pyrophosphokinase" evidence="13">
    <location>
        <begin position="87"/>
        <end position="98"/>
    </location>
</feature>
<evidence type="ECO:0000259" key="13">
    <source>
        <dbReference type="PROSITE" id="PS00794"/>
    </source>
</evidence>
<accession>A0A6I6GN97</accession>
<evidence type="ECO:0000256" key="10">
    <source>
        <dbReference type="ARBA" id="ARBA00029409"/>
    </source>
</evidence>
<keyword evidence="7 14" id="KW-0418">Kinase</keyword>
<dbReference type="Gene3D" id="3.30.70.560">
    <property type="entry name" value="7,8-Dihydro-6-hydroxymethylpterin-pyrophosphokinase HPPK"/>
    <property type="match status" value="1"/>
</dbReference>
<sequence length="164" mass="18400">MNTAYLLTGGNMGSREAQLARAKTLIHEQAGKVIQASSLYETSAWGNIPQPAFLNQVLCVETTLDATALLYKVLDIEQQMGRERSIKYGPRIIDIDVLLYEDLILETADLTVPHPFLHVRRFTLVPLAEIAPHFIHPVLNKSIHQLLLECPDALDVKKFSPENE</sequence>
<dbReference type="GO" id="GO:0016301">
    <property type="term" value="F:kinase activity"/>
    <property type="evidence" value="ECO:0007669"/>
    <property type="project" value="UniProtKB-KW"/>
</dbReference>
<evidence type="ECO:0000256" key="4">
    <source>
        <dbReference type="ARBA" id="ARBA00016218"/>
    </source>
</evidence>
<keyword evidence="15" id="KW-1185">Reference proteome</keyword>
<name>A0A6I6GN97_9BACT</name>
<organism evidence="14 15">
    <name type="scientific">Phnomibacter ginsenosidimutans</name>
    <dbReference type="NCBI Taxonomy" id="2676868"/>
    <lineage>
        <taxon>Bacteria</taxon>
        <taxon>Pseudomonadati</taxon>
        <taxon>Bacteroidota</taxon>
        <taxon>Chitinophagia</taxon>
        <taxon>Chitinophagales</taxon>
        <taxon>Chitinophagaceae</taxon>
        <taxon>Phnomibacter</taxon>
    </lineage>
</organism>
<dbReference type="NCBIfam" id="TIGR01498">
    <property type="entry name" value="folK"/>
    <property type="match status" value="1"/>
</dbReference>
<comment type="similarity">
    <text evidence="2">Belongs to the HPPK family.</text>
</comment>
<evidence type="ECO:0000256" key="7">
    <source>
        <dbReference type="ARBA" id="ARBA00022777"/>
    </source>
</evidence>
<evidence type="ECO:0000256" key="12">
    <source>
        <dbReference type="ARBA" id="ARBA00033413"/>
    </source>
</evidence>
<proteinExistence type="inferred from homology"/>
<dbReference type="PANTHER" id="PTHR43071">
    <property type="entry name" value="2-AMINO-4-HYDROXY-6-HYDROXYMETHYLDIHYDROPTERIDINE PYROPHOSPHOKINASE"/>
    <property type="match status" value="1"/>
</dbReference>
<dbReference type="InterPro" id="IPR035907">
    <property type="entry name" value="Hppk_sf"/>
</dbReference>
<dbReference type="Proteomes" id="UP000426027">
    <property type="component" value="Chromosome"/>
</dbReference>
<dbReference type="GO" id="GO:0046654">
    <property type="term" value="P:tetrahydrofolate biosynthetic process"/>
    <property type="evidence" value="ECO:0007669"/>
    <property type="project" value="UniProtKB-UniPathway"/>
</dbReference>
<dbReference type="UniPathway" id="UPA00077">
    <property type="reaction ID" value="UER00155"/>
</dbReference>
<dbReference type="KEGG" id="fls:GLV81_09145"/>
<dbReference type="InterPro" id="IPR000550">
    <property type="entry name" value="Hppk"/>
</dbReference>
<dbReference type="CDD" id="cd00483">
    <property type="entry name" value="HPPK"/>
    <property type="match status" value="1"/>
</dbReference>
<dbReference type="AlphaFoldDB" id="A0A6I6GN97"/>
<keyword evidence="8" id="KW-0067">ATP-binding</keyword>
<dbReference type="PROSITE" id="PS00794">
    <property type="entry name" value="HPPK"/>
    <property type="match status" value="1"/>
</dbReference>
<comment type="pathway">
    <text evidence="1">Cofactor biosynthesis; tetrahydrofolate biosynthesis; 2-amino-4-hydroxy-6-hydroxymethyl-7,8-dihydropteridine diphosphate from 7,8-dihydroneopterin triphosphate: step 4/4.</text>
</comment>
<evidence type="ECO:0000256" key="9">
    <source>
        <dbReference type="ARBA" id="ARBA00022909"/>
    </source>
</evidence>
<evidence type="ECO:0000256" key="6">
    <source>
        <dbReference type="ARBA" id="ARBA00022741"/>
    </source>
</evidence>
<keyword evidence="6" id="KW-0547">Nucleotide-binding</keyword>
<dbReference type="Pfam" id="PF01288">
    <property type="entry name" value="HPPK"/>
    <property type="match status" value="1"/>
</dbReference>
<dbReference type="EC" id="2.7.6.3" evidence="3"/>
<dbReference type="GO" id="GO:0046656">
    <property type="term" value="P:folic acid biosynthetic process"/>
    <property type="evidence" value="ECO:0007669"/>
    <property type="project" value="UniProtKB-KW"/>
</dbReference>
<dbReference type="SUPFAM" id="SSF55083">
    <property type="entry name" value="6-hydroxymethyl-7,8-dihydropterin pyrophosphokinase, HPPK"/>
    <property type="match status" value="1"/>
</dbReference>
<reference evidence="14 15" key="1">
    <citation type="submission" date="2019-11" db="EMBL/GenBank/DDBJ databases">
        <authorList>
            <person name="Im W.T."/>
        </authorList>
    </citation>
    <scope>NUCLEOTIDE SEQUENCE [LARGE SCALE GENOMIC DNA]</scope>
    <source>
        <strain evidence="14 15">SB-02</strain>
    </source>
</reference>
<keyword evidence="5 14" id="KW-0808">Transferase</keyword>
<evidence type="ECO:0000256" key="2">
    <source>
        <dbReference type="ARBA" id="ARBA00005810"/>
    </source>
</evidence>
<dbReference type="GO" id="GO:0005524">
    <property type="term" value="F:ATP binding"/>
    <property type="evidence" value="ECO:0007669"/>
    <property type="project" value="UniProtKB-KW"/>
</dbReference>
<evidence type="ECO:0000256" key="11">
    <source>
        <dbReference type="ARBA" id="ARBA00029766"/>
    </source>
</evidence>
<dbReference type="GO" id="GO:0003848">
    <property type="term" value="F:2-amino-4-hydroxy-6-hydroxymethyldihydropteridine diphosphokinase activity"/>
    <property type="evidence" value="ECO:0007669"/>
    <property type="project" value="UniProtKB-EC"/>
</dbReference>
<dbReference type="EMBL" id="CP046566">
    <property type="protein sequence ID" value="QGW30025.1"/>
    <property type="molecule type" value="Genomic_DNA"/>
</dbReference>
<dbReference type="PANTHER" id="PTHR43071:SF1">
    <property type="entry name" value="2-AMINO-4-HYDROXY-6-HYDROXYMETHYLDIHYDROPTERIDINE PYROPHOSPHOKINASE"/>
    <property type="match status" value="1"/>
</dbReference>
<gene>
    <name evidence="14" type="primary">folK</name>
    <name evidence="14" type="ORF">GLV81_09145</name>
</gene>
<protein>
    <recommendedName>
        <fullName evidence="4">2-amino-4-hydroxy-6-hydroxymethyldihydropteridine pyrophosphokinase</fullName>
        <ecNumber evidence="3">2.7.6.3</ecNumber>
    </recommendedName>
    <alternativeName>
        <fullName evidence="11">6-hydroxymethyl-7,8-dihydropterin pyrophosphokinase</fullName>
    </alternativeName>
    <alternativeName>
        <fullName evidence="12">7,8-dihydro-6-hydroxymethylpterin-pyrophosphokinase</fullName>
    </alternativeName>
</protein>
<evidence type="ECO:0000313" key="14">
    <source>
        <dbReference type="EMBL" id="QGW30025.1"/>
    </source>
</evidence>